<keyword evidence="4" id="KW-1185">Reference proteome</keyword>
<keyword evidence="2" id="KW-0472">Membrane</keyword>
<evidence type="ECO:0000313" key="4">
    <source>
        <dbReference type="Proteomes" id="UP000242329"/>
    </source>
</evidence>
<proteinExistence type="predicted"/>
<reference evidence="4" key="1">
    <citation type="submission" date="2016-11" db="EMBL/GenBank/DDBJ databases">
        <authorList>
            <person name="Varghese N."/>
            <person name="Submissions S."/>
        </authorList>
    </citation>
    <scope>NUCLEOTIDE SEQUENCE [LARGE SCALE GENOMIC DNA]</scope>
    <source>
        <strain evidence="4">DSM 11003</strain>
    </source>
</reference>
<sequence length="374" mass="43575">MREYLLYTSLVFLPIAAVIFYILKSYRLSYSAIWAILVLTFVIIITFPFSIIKIGSIFTLVVYIIVLGGITLYLLQYDAEYSLETDKNRKEKIEIYGCEIVESQFPEPGKIQMLLAGKNEFSGAEIGSEKPEFEALKNEVERVNDDNVMGIDEERKVEEEYAIVENEKICVYEETKEAAMIAEPTKQINGDTTWFSEEKGTEAGYCEREIASEKDRGGEKEIEKEDEKTGITDAESEESGYIEKEKDMVYSQVVRFLDLAFKAKMNEDFEEAFVYFRKAWELTGDIDLKYMLTLEMADISIILGWYSQGEEIIVKCMNEYVLNETMRRELARKLAFIQLIRREIRYLKLEEVPFARLPRLLKVKVEDELRRLYT</sequence>
<protein>
    <submittedName>
        <fullName evidence="3">Uncharacterized protein</fullName>
    </submittedName>
</protein>
<dbReference type="STRING" id="1123382.SAMN02745221_01018"/>
<dbReference type="EMBL" id="FQWY01000013">
    <property type="protein sequence ID" value="SHG80778.1"/>
    <property type="molecule type" value="Genomic_DNA"/>
</dbReference>
<name>A0A1M5MU02_9FIRM</name>
<dbReference type="OrthoDB" id="2088477at2"/>
<dbReference type="Proteomes" id="UP000242329">
    <property type="component" value="Unassembled WGS sequence"/>
</dbReference>
<keyword evidence="2" id="KW-1133">Transmembrane helix</keyword>
<evidence type="ECO:0000256" key="1">
    <source>
        <dbReference type="SAM" id="MobiDB-lite"/>
    </source>
</evidence>
<organism evidence="3 4">
    <name type="scientific">Thermosyntropha lipolytica DSM 11003</name>
    <dbReference type="NCBI Taxonomy" id="1123382"/>
    <lineage>
        <taxon>Bacteria</taxon>
        <taxon>Bacillati</taxon>
        <taxon>Bacillota</taxon>
        <taxon>Clostridia</taxon>
        <taxon>Eubacteriales</taxon>
        <taxon>Syntrophomonadaceae</taxon>
        <taxon>Thermosyntropha</taxon>
    </lineage>
</organism>
<feature type="compositionally biased region" description="Basic and acidic residues" evidence="1">
    <location>
        <begin position="210"/>
        <end position="230"/>
    </location>
</feature>
<evidence type="ECO:0000313" key="3">
    <source>
        <dbReference type="EMBL" id="SHG80778.1"/>
    </source>
</evidence>
<dbReference type="RefSeq" id="WP_073090974.1">
    <property type="nucleotide sequence ID" value="NZ_FQWY01000013.1"/>
</dbReference>
<feature type="transmembrane region" description="Helical" evidence="2">
    <location>
        <begin position="6"/>
        <end position="23"/>
    </location>
</feature>
<feature type="transmembrane region" description="Helical" evidence="2">
    <location>
        <begin position="30"/>
        <end position="51"/>
    </location>
</feature>
<dbReference type="AlphaFoldDB" id="A0A1M5MU02"/>
<accession>A0A1M5MU02</accession>
<keyword evidence="2" id="KW-0812">Transmembrane</keyword>
<gene>
    <name evidence="3" type="ORF">SAMN02745221_01018</name>
</gene>
<feature type="transmembrane region" description="Helical" evidence="2">
    <location>
        <begin position="57"/>
        <end position="75"/>
    </location>
</feature>
<evidence type="ECO:0000256" key="2">
    <source>
        <dbReference type="SAM" id="Phobius"/>
    </source>
</evidence>
<feature type="region of interest" description="Disordered" evidence="1">
    <location>
        <begin position="210"/>
        <end position="237"/>
    </location>
</feature>